<proteinExistence type="predicted"/>
<keyword evidence="2" id="KW-1185">Reference proteome</keyword>
<organism evidence="1 2">
    <name type="scientific">Plakobranchus ocellatus</name>
    <dbReference type="NCBI Taxonomy" id="259542"/>
    <lineage>
        <taxon>Eukaryota</taxon>
        <taxon>Metazoa</taxon>
        <taxon>Spiralia</taxon>
        <taxon>Lophotrochozoa</taxon>
        <taxon>Mollusca</taxon>
        <taxon>Gastropoda</taxon>
        <taxon>Heterobranchia</taxon>
        <taxon>Euthyneura</taxon>
        <taxon>Panpulmonata</taxon>
        <taxon>Sacoglossa</taxon>
        <taxon>Placobranchoidea</taxon>
        <taxon>Plakobranchidae</taxon>
        <taxon>Plakobranchus</taxon>
    </lineage>
</organism>
<sequence length="86" mass="9931">MFIERQDMAYRNNLWSGKQIHDLVFVHNKVTSNFRHFVMPGTRNQARTGDNRVPADLRAIHCATNAPLIRAPINFQMKGDTRPVVK</sequence>
<evidence type="ECO:0000313" key="1">
    <source>
        <dbReference type="EMBL" id="GFO21077.1"/>
    </source>
</evidence>
<gene>
    <name evidence="1" type="ORF">PoB_004758200</name>
</gene>
<protein>
    <submittedName>
        <fullName evidence="1">Uncharacterized protein</fullName>
    </submittedName>
</protein>
<evidence type="ECO:0000313" key="2">
    <source>
        <dbReference type="Proteomes" id="UP000735302"/>
    </source>
</evidence>
<accession>A0AAV4BQ35</accession>
<reference evidence="1 2" key="1">
    <citation type="journal article" date="2021" name="Elife">
        <title>Chloroplast acquisition without the gene transfer in kleptoplastic sea slugs, Plakobranchus ocellatus.</title>
        <authorList>
            <person name="Maeda T."/>
            <person name="Takahashi S."/>
            <person name="Yoshida T."/>
            <person name="Shimamura S."/>
            <person name="Takaki Y."/>
            <person name="Nagai Y."/>
            <person name="Toyoda A."/>
            <person name="Suzuki Y."/>
            <person name="Arimoto A."/>
            <person name="Ishii H."/>
            <person name="Satoh N."/>
            <person name="Nishiyama T."/>
            <person name="Hasebe M."/>
            <person name="Maruyama T."/>
            <person name="Minagawa J."/>
            <person name="Obokata J."/>
            <person name="Shigenobu S."/>
        </authorList>
    </citation>
    <scope>NUCLEOTIDE SEQUENCE [LARGE SCALE GENOMIC DNA]</scope>
</reference>
<comment type="caution">
    <text evidence="1">The sequence shown here is derived from an EMBL/GenBank/DDBJ whole genome shotgun (WGS) entry which is preliminary data.</text>
</comment>
<dbReference type="EMBL" id="BLXT01005251">
    <property type="protein sequence ID" value="GFO21077.1"/>
    <property type="molecule type" value="Genomic_DNA"/>
</dbReference>
<name>A0AAV4BQ35_9GAST</name>
<dbReference type="AlphaFoldDB" id="A0AAV4BQ35"/>
<dbReference type="Proteomes" id="UP000735302">
    <property type="component" value="Unassembled WGS sequence"/>
</dbReference>